<dbReference type="Proteomes" id="UP000183809">
    <property type="component" value="Unassembled WGS sequence"/>
</dbReference>
<dbReference type="PANTHER" id="PTHR21394">
    <property type="entry name" value="MAU2 CHROMATID COHESION FACTOR HOMOLOG"/>
    <property type="match status" value="1"/>
</dbReference>
<evidence type="ECO:0000313" key="10">
    <source>
        <dbReference type="Proteomes" id="UP000183809"/>
    </source>
</evidence>
<feature type="compositionally biased region" description="Low complexity" evidence="8">
    <location>
        <begin position="840"/>
        <end position="854"/>
    </location>
</feature>
<evidence type="ECO:0000256" key="8">
    <source>
        <dbReference type="SAM" id="MobiDB-lite"/>
    </source>
</evidence>
<gene>
    <name evidence="9" type="ORF">BKCO1_4300094</name>
</gene>
<accession>A0A1J9RVK4</accession>
<dbReference type="GO" id="GO:0007059">
    <property type="term" value="P:chromosome segregation"/>
    <property type="evidence" value="ECO:0007669"/>
    <property type="project" value="UniProtKB-KW"/>
</dbReference>
<comment type="subcellular location">
    <subcellularLocation>
        <location evidence="1">Nucleus</location>
    </subcellularLocation>
</comment>
<evidence type="ECO:0000256" key="1">
    <source>
        <dbReference type="ARBA" id="ARBA00004123"/>
    </source>
</evidence>
<comment type="caution">
    <text evidence="9">The sequence shown here is derived from an EMBL/GenBank/DDBJ whole genome shotgun (WGS) entry which is preliminary data.</text>
</comment>
<feature type="region of interest" description="Disordered" evidence="8">
    <location>
        <begin position="826"/>
        <end position="854"/>
    </location>
</feature>
<dbReference type="EMBL" id="MNUE01000043">
    <property type="protein sequence ID" value="OJD31876.1"/>
    <property type="molecule type" value="Genomic_DNA"/>
</dbReference>
<protein>
    <submittedName>
        <fullName evidence="9">75k gamma secalin</fullName>
    </submittedName>
</protein>
<keyword evidence="5" id="KW-0159">Chromosome partition</keyword>
<dbReference type="GO" id="GO:0007064">
    <property type="term" value="P:mitotic sister chromatid cohesion"/>
    <property type="evidence" value="ECO:0007669"/>
    <property type="project" value="InterPro"/>
</dbReference>
<evidence type="ECO:0000256" key="7">
    <source>
        <dbReference type="ARBA" id="ARBA00023306"/>
    </source>
</evidence>
<dbReference type="OrthoDB" id="5565328at2759"/>
<dbReference type="Pfam" id="PF10345">
    <property type="entry name" value="Cohesin_load"/>
    <property type="match status" value="1"/>
</dbReference>
<reference evidence="9 10" key="1">
    <citation type="submission" date="2016-10" db="EMBL/GenBank/DDBJ databases">
        <title>Proteomics and genomics reveal pathogen-plant mechanisms compatible with a hemibiotrophic lifestyle of Diplodia corticola.</title>
        <authorList>
            <person name="Fernandes I."/>
            <person name="De Jonge R."/>
            <person name="Van De Peer Y."/>
            <person name="Devreese B."/>
            <person name="Alves A."/>
            <person name="Esteves A.C."/>
        </authorList>
    </citation>
    <scope>NUCLEOTIDE SEQUENCE [LARGE SCALE GENOMIC DNA]</scope>
    <source>
        <strain evidence="9 10">CBS 112549</strain>
    </source>
</reference>
<sequence>MRRRRAPSPGASCQAQSRLPPLFAHRDTRIISKSTAPPCGSPYSAPPPPSPGMSYYHQGHPPPPGGYAPPRPAQHGHQQQPGSYPQMHASPTPAPVAGSPGAYLAAQQHHPPPPFAAALSTPQPQRYQAQPMVMIPQRSPQQHMMQQPHPSQPPPLQQYQRYPSMPAQFPPQHSSPPYQAPRPQQPQHSRPSHNPVPRAAQAASPPRQPIVQVQIPRPPPASPPPIDQQQLLISLADEYVTAAYAMGPTVALSRRQSDEDRYYKLMSTGLGCLEAVIKHHRMHPRQEAMTILRYATLLHDETDNAYETEEMLSKGITLCDRHHMLDLKYTMHHLLARSLFTSNHAAAMKSIDGVIRYAEMYQHVPWIYAFRFLRASLCMQSATHADLTAAMHTLHEVSGLSGKLGDQAIYVASTTILAMVYLRLMNPDSIEQAQRSIASARSLQLQFTMDELGQIVALLDLIDLACNLQSYKPDQAVAKMRDLQAIMDSAVNGDDSMDDGMFSVLVHRPPNLQLTGSTGGIFQRNEDGRDRLSLAWMRRRDLWMLGYYLSGVTALLKNPIENKAESYLKEGLKLTKETLAVPDRNPMSIRGASARTEWHRALDWHFRLYQCFMACNKADWKTARTHLAALDQAAPMFSEDRRPSMTRFAIYLNGVIEQGYGNTQAALGHFRMLRATNMSATQHTAQSDLSNLAIMNTLLIIRSPTHPMHSEAEDLLQKIEAPCLTHPNFSMRSACQLLKATTKGKDTSIIKMKQCIQHALHAAKAVANNQLLAICMNYMTAAFFTNIIGEQTEKSAKAGRVLAKRAGDRLWQCVADSMLADTYDKRGDAAQASQPRQEAEALLPYLPAPLREAQ</sequence>
<keyword evidence="6" id="KW-0539">Nucleus</keyword>
<dbReference type="RefSeq" id="XP_020128136.1">
    <property type="nucleotide sequence ID" value="XM_020276055.1"/>
</dbReference>
<dbReference type="STRING" id="236234.A0A1J9RVK4"/>
<evidence type="ECO:0000256" key="4">
    <source>
        <dbReference type="ARBA" id="ARBA00022776"/>
    </source>
</evidence>
<keyword evidence="7" id="KW-0131">Cell cycle</keyword>
<organism evidence="9 10">
    <name type="scientific">Diplodia corticola</name>
    <dbReference type="NCBI Taxonomy" id="236234"/>
    <lineage>
        <taxon>Eukaryota</taxon>
        <taxon>Fungi</taxon>
        <taxon>Dikarya</taxon>
        <taxon>Ascomycota</taxon>
        <taxon>Pezizomycotina</taxon>
        <taxon>Dothideomycetes</taxon>
        <taxon>Dothideomycetes incertae sedis</taxon>
        <taxon>Botryosphaeriales</taxon>
        <taxon>Botryosphaeriaceae</taxon>
        <taxon>Diplodia</taxon>
    </lineage>
</organism>
<evidence type="ECO:0000256" key="3">
    <source>
        <dbReference type="ARBA" id="ARBA00022618"/>
    </source>
</evidence>
<dbReference type="InterPro" id="IPR019440">
    <property type="entry name" value="MAU2"/>
</dbReference>
<feature type="compositionally biased region" description="Pro residues" evidence="8">
    <location>
        <begin position="60"/>
        <end position="72"/>
    </location>
</feature>
<dbReference type="GeneID" id="31016316"/>
<name>A0A1J9RVK4_9PEZI</name>
<keyword evidence="4" id="KW-0498">Mitosis</keyword>
<dbReference type="AlphaFoldDB" id="A0A1J9RVK4"/>
<keyword evidence="10" id="KW-1185">Reference proteome</keyword>
<evidence type="ECO:0000313" key="9">
    <source>
        <dbReference type="EMBL" id="OJD31876.1"/>
    </source>
</evidence>
<evidence type="ECO:0000256" key="5">
    <source>
        <dbReference type="ARBA" id="ARBA00022829"/>
    </source>
</evidence>
<feature type="compositionally biased region" description="Pro residues" evidence="8">
    <location>
        <begin position="216"/>
        <end position="226"/>
    </location>
</feature>
<feature type="compositionally biased region" description="Low complexity" evidence="8">
    <location>
        <begin position="136"/>
        <end position="149"/>
    </location>
</feature>
<keyword evidence="3" id="KW-0132">Cell division</keyword>
<proteinExistence type="inferred from homology"/>
<feature type="compositionally biased region" description="Low complexity" evidence="8">
    <location>
        <begin position="185"/>
        <end position="215"/>
    </location>
</feature>
<dbReference type="GO" id="GO:0051301">
    <property type="term" value="P:cell division"/>
    <property type="evidence" value="ECO:0007669"/>
    <property type="project" value="UniProtKB-KW"/>
</dbReference>
<evidence type="ECO:0000256" key="6">
    <source>
        <dbReference type="ARBA" id="ARBA00023242"/>
    </source>
</evidence>
<dbReference type="GO" id="GO:0005634">
    <property type="term" value="C:nucleus"/>
    <property type="evidence" value="ECO:0007669"/>
    <property type="project" value="UniProtKB-SubCell"/>
</dbReference>
<evidence type="ECO:0000256" key="2">
    <source>
        <dbReference type="ARBA" id="ARBA00008585"/>
    </source>
</evidence>
<feature type="region of interest" description="Disordered" evidence="8">
    <location>
        <begin position="1"/>
        <end position="227"/>
    </location>
</feature>
<comment type="similarity">
    <text evidence="2">Belongs to the SCC4/mau-2 family.</text>
</comment>